<evidence type="ECO:0000256" key="1">
    <source>
        <dbReference type="ARBA" id="ARBA00002688"/>
    </source>
</evidence>
<name>U4LN79_PYROM</name>
<keyword evidence="3" id="KW-0653">Protein transport</keyword>
<feature type="compositionally biased region" description="Basic and acidic residues" evidence="4">
    <location>
        <begin position="1"/>
        <end position="10"/>
    </location>
</feature>
<accession>U4LN79</accession>
<comment type="similarity">
    <text evidence="2 3">Belongs to the BCP1 family.</text>
</comment>
<feature type="region of interest" description="Disordered" evidence="4">
    <location>
        <begin position="1"/>
        <end position="32"/>
    </location>
</feature>
<dbReference type="InterPro" id="IPR025602">
    <property type="entry name" value="BCP1_family"/>
</dbReference>
<sequence>MGKRKDHQDDGMDVDMDSTTEETKHNSESDDEDMDIVNVDFEWFDPQPAHDFHGIKTLLRQLFDADSTLFDLSALTDLILSQPLLGTTVKTDGNESDPYAFLTVINLHEHVSNPAIATLANYLLSKSASNPALHSTLKQLFSTDSTGQVGLILTERLINMPPQIVPPMYKMLLEEIEWAVEEKEPYNFTHFLVLSKSYTEVASKLDEMEARPSKKWKKAKAKKSETFYYHPEDEIIRRGVGEENAADFKFEKQGDAADSKRAFSDMGIQSQGLLMLVEKNEFGKMVGDLENLFKA</sequence>
<keyword evidence="3" id="KW-0813">Transport</keyword>
<comment type="subcellular location">
    <subcellularLocation>
        <location evidence="3">Nucleus</location>
    </subcellularLocation>
</comment>
<dbReference type="STRING" id="1076935.U4LN79"/>
<evidence type="ECO:0000256" key="2">
    <source>
        <dbReference type="ARBA" id="ARBA00006781"/>
    </source>
</evidence>
<dbReference type="GO" id="GO:0015031">
    <property type="term" value="P:protein transport"/>
    <property type="evidence" value="ECO:0007669"/>
    <property type="project" value="UniProtKB-KW"/>
</dbReference>
<keyword evidence="6" id="KW-1185">Reference proteome</keyword>
<organism evidence="5 6">
    <name type="scientific">Pyronema omphalodes (strain CBS 100304)</name>
    <name type="common">Pyronema confluens</name>
    <dbReference type="NCBI Taxonomy" id="1076935"/>
    <lineage>
        <taxon>Eukaryota</taxon>
        <taxon>Fungi</taxon>
        <taxon>Dikarya</taxon>
        <taxon>Ascomycota</taxon>
        <taxon>Pezizomycotina</taxon>
        <taxon>Pezizomycetes</taxon>
        <taxon>Pezizales</taxon>
        <taxon>Pyronemataceae</taxon>
        <taxon>Pyronema</taxon>
    </lineage>
</organism>
<dbReference type="Pfam" id="PF13862">
    <property type="entry name" value="BCCIP"/>
    <property type="match status" value="1"/>
</dbReference>
<evidence type="ECO:0000313" key="6">
    <source>
        <dbReference type="Proteomes" id="UP000018144"/>
    </source>
</evidence>
<dbReference type="Proteomes" id="UP000018144">
    <property type="component" value="Unassembled WGS sequence"/>
</dbReference>
<evidence type="ECO:0000313" key="5">
    <source>
        <dbReference type="EMBL" id="CCX33042.1"/>
    </source>
</evidence>
<proteinExistence type="inferred from homology"/>
<keyword evidence="3" id="KW-0539">Nucleus</keyword>
<dbReference type="PIRSF" id="PIRSF028983">
    <property type="entry name" value="BCP1"/>
    <property type="match status" value="1"/>
</dbReference>
<feature type="compositionally biased region" description="Acidic residues" evidence="4">
    <location>
        <begin position="11"/>
        <end position="20"/>
    </location>
</feature>
<dbReference type="AlphaFoldDB" id="U4LN79"/>
<dbReference type="PANTHER" id="PTHR13261:SF0">
    <property type="entry name" value="BRCA2 AND CDKN1A-INTERACTING PROTEIN"/>
    <property type="match status" value="1"/>
</dbReference>
<dbReference type="PANTHER" id="PTHR13261">
    <property type="entry name" value="BRCA2 AND CDKN1A INTERACTING PROTEIN"/>
    <property type="match status" value="1"/>
</dbReference>
<evidence type="ECO:0000256" key="4">
    <source>
        <dbReference type="SAM" id="MobiDB-lite"/>
    </source>
</evidence>
<reference evidence="5 6" key="1">
    <citation type="journal article" date="2013" name="PLoS Genet.">
        <title>The genome and development-dependent transcriptomes of Pyronema confluens: a window into fungal evolution.</title>
        <authorList>
            <person name="Traeger S."/>
            <person name="Altegoer F."/>
            <person name="Freitag M."/>
            <person name="Gabaldon T."/>
            <person name="Kempken F."/>
            <person name="Kumar A."/>
            <person name="Marcet-Houben M."/>
            <person name="Poggeler S."/>
            <person name="Stajich J.E."/>
            <person name="Nowrousian M."/>
        </authorList>
    </citation>
    <scope>NUCLEOTIDE SEQUENCE [LARGE SCALE GENOMIC DNA]</scope>
    <source>
        <strain evidence="6">CBS 100304</strain>
        <tissue evidence="5">Vegetative mycelium</tissue>
    </source>
</reference>
<comment type="function">
    <text evidence="1 3">Involved in nuclear export, actin cytoskeleton organization and vesicular transport.</text>
</comment>
<protein>
    <recommendedName>
        <fullName evidence="3">Protein BCP1</fullName>
    </recommendedName>
</protein>
<dbReference type="OMA" id="VKFYRKE"/>
<dbReference type="OrthoDB" id="27543at2759"/>
<evidence type="ECO:0000256" key="3">
    <source>
        <dbReference type="PIRNR" id="PIRNR028983"/>
    </source>
</evidence>
<dbReference type="EMBL" id="HF935997">
    <property type="protein sequence ID" value="CCX33042.1"/>
    <property type="molecule type" value="Genomic_DNA"/>
</dbReference>
<dbReference type="GO" id="GO:0005634">
    <property type="term" value="C:nucleus"/>
    <property type="evidence" value="ECO:0007669"/>
    <property type="project" value="UniProtKB-SubCell"/>
</dbReference>
<dbReference type="eggNOG" id="KOG3034">
    <property type="taxonomic scope" value="Eukaryota"/>
</dbReference>
<gene>
    <name evidence="5" type="ORF">PCON_14071</name>
</gene>